<dbReference type="AlphaFoldDB" id="A0A9N9P4X1"/>
<comment type="caution">
    <text evidence="1">The sequence shown here is derived from an EMBL/GenBank/DDBJ whole genome shotgun (WGS) entry which is preliminary data.</text>
</comment>
<protein>
    <submittedName>
        <fullName evidence="1">628_t:CDS:1</fullName>
    </submittedName>
</protein>
<proteinExistence type="predicted"/>
<feature type="non-terminal residue" evidence="1">
    <location>
        <position position="95"/>
    </location>
</feature>
<dbReference type="OrthoDB" id="2440306at2759"/>
<feature type="non-terminal residue" evidence="1">
    <location>
        <position position="1"/>
    </location>
</feature>
<dbReference type="EMBL" id="CAJVPZ010055792">
    <property type="protein sequence ID" value="CAG8784960.1"/>
    <property type="molecule type" value="Genomic_DNA"/>
</dbReference>
<sequence>TFENDNLEELNGASAIQMESNNHKELNSTSAIQMENVEHNKNNENSKNLNMQIRTDQILPLNPIIVSSENIHKDICFNTWDEIDDYFNEYGARNG</sequence>
<gene>
    <name evidence="1" type="ORF">RFULGI_LOCUS16159</name>
</gene>
<evidence type="ECO:0000313" key="2">
    <source>
        <dbReference type="Proteomes" id="UP000789396"/>
    </source>
</evidence>
<reference evidence="1" key="1">
    <citation type="submission" date="2021-06" db="EMBL/GenBank/DDBJ databases">
        <authorList>
            <person name="Kallberg Y."/>
            <person name="Tangrot J."/>
            <person name="Rosling A."/>
        </authorList>
    </citation>
    <scope>NUCLEOTIDE SEQUENCE</scope>
    <source>
        <strain evidence="1">IN212</strain>
    </source>
</reference>
<name>A0A9N9P4X1_9GLOM</name>
<keyword evidence="2" id="KW-1185">Reference proteome</keyword>
<accession>A0A9N9P4X1</accession>
<organism evidence="1 2">
    <name type="scientific">Racocetra fulgida</name>
    <dbReference type="NCBI Taxonomy" id="60492"/>
    <lineage>
        <taxon>Eukaryota</taxon>
        <taxon>Fungi</taxon>
        <taxon>Fungi incertae sedis</taxon>
        <taxon>Mucoromycota</taxon>
        <taxon>Glomeromycotina</taxon>
        <taxon>Glomeromycetes</taxon>
        <taxon>Diversisporales</taxon>
        <taxon>Gigasporaceae</taxon>
        <taxon>Racocetra</taxon>
    </lineage>
</organism>
<evidence type="ECO:0000313" key="1">
    <source>
        <dbReference type="EMBL" id="CAG8784960.1"/>
    </source>
</evidence>
<dbReference type="Proteomes" id="UP000789396">
    <property type="component" value="Unassembled WGS sequence"/>
</dbReference>